<feature type="region of interest" description="Disordered" evidence="3">
    <location>
        <begin position="1"/>
        <end position="21"/>
    </location>
</feature>
<dbReference type="SUPFAM" id="SSF47203">
    <property type="entry name" value="Acyl-CoA dehydrogenase C-terminal domain-like"/>
    <property type="match status" value="1"/>
</dbReference>
<evidence type="ECO:0000259" key="4">
    <source>
        <dbReference type="Pfam" id="PF02770"/>
    </source>
</evidence>
<dbReference type="PIRSF" id="PIRSF016578">
    <property type="entry name" value="HsaA"/>
    <property type="match status" value="1"/>
</dbReference>
<dbReference type="PANTHER" id="PTHR43831:SF1">
    <property type="entry name" value="ISOBUTYRYL-COA DEHYDROGENASE, MITOCHONDRIAL"/>
    <property type="match status" value="1"/>
</dbReference>
<sequence>MSITPLRNPSRAAAGSPVRPGSPGFSALLERLGEEFAGRAADYDRSGEFPQENFRRLHQEGLLALSIPLSQGGLGGGLAEAVEAIGAVAKGDPSTALILAMQYLHHNRLQDNPQWPEALRQRVVREAVEDGALINALRVEPALGSPSRGGLPATVARRTPEGWRISGSKLYSTGSHGLTWCNVFARSDDPDPLVGVWLVRKDSPGIRIVEDWDHLGMRATCSHRIDFDEVLVPLEQAINVAPASRRSTDTELDAEGLLWMGALLGALYDGVARAARDWLVDWLKQRTPSALGAPLASLPRLQQLVGEIDSLLLVNRSLLEAAAGRRLPEGASGQLKHLVTDNAIRAVELALQATGNHGLSKNNPLERHYRDVLCGRIHTPQSDVVLAKAGQAALGL</sequence>
<evidence type="ECO:0000256" key="2">
    <source>
        <dbReference type="ARBA" id="ARBA00023002"/>
    </source>
</evidence>
<dbReference type="AlphaFoldDB" id="A0A0C4WLT1"/>
<dbReference type="InterPro" id="IPR046373">
    <property type="entry name" value="Acyl-CoA_Oxase/DH_mid-dom_sf"/>
</dbReference>
<evidence type="ECO:0000313" key="8">
    <source>
        <dbReference type="Proteomes" id="UP000068210"/>
    </source>
</evidence>
<dbReference type="HOGENOM" id="CLU_018204_3_2_6"/>
<dbReference type="InterPro" id="IPR036250">
    <property type="entry name" value="AcylCo_DH-like_C"/>
</dbReference>
<evidence type="ECO:0000256" key="1">
    <source>
        <dbReference type="ARBA" id="ARBA00022630"/>
    </source>
</evidence>
<evidence type="ECO:0000259" key="6">
    <source>
        <dbReference type="Pfam" id="PF08028"/>
    </source>
</evidence>
<proteinExistence type="predicted"/>
<feature type="domain" description="Acyl-CoA dehydrogenase C-terminal" evidence="6">
    <location>
        <begin position="265"/>
        <end position="379"/>
    </location>
</feature>
<dbReference type="Pfam" id="PF08028">
    <property type="entry name" value="Acyl-CoA_dh_2"/>
    <property type="match status" value="1"/>
</dbReference>
<dbReference type="InterPro" id="IPR006091">
    <property type="entry name" value="Acyl-CoA_Oxase/DH_mid-dom"/>
</dbReference>
<dbReference type="GO" id="GO:0050660">
    <property type="term" value="F:flavin adenine dinucleotide binding"/>
    <property type="evidence" value="ECO:0007669"/>
    <property type="project" value="InterPro"/>
</dbReference>
<dbReference type="Gene3D" id="1.10.540.10">
    <property type="entry name" value="Acyl-CoA dehydrogenase/oxidase, N-terminal domain"/>
    <property type="match status" value="1"/>
</dbReference>
<evidence type="ECO:0000256" key="3">
    <source>
        <dbReference type="SAM" id="MobiDB-lite"/>
    </source>
</evidence>
<dbReference type="InterPro" id="IPR013786">
    <property type="entry name" value="AcylCoA_DH/ox_N"/>
</dbReference>
<dbReference type="Pfam" id="PF02770">
    <property type="entry name" value="Acyl-CoA_dh_M"/>
    <property type="match status" value="1"/>
</dbReference>
<gene>
    <name evidence="7" type="ORF">Achr_17240</name>
</gene>
<name>A0A0C4WLT1_9GAMM</name>
<dbReference type="KEGG" id="acx:Achr_17240"/>
<dbReference type="CDD" id="cd00567">
    <property type="entry name" value="ACAD"/>
    <property type="match status" value="1"/>
</dbReference>
<evidence type="ECO:0000313" key="7">
    <source>
        <dbReference type="EMBL" id="AJE21181.1"/>
    </source>
</evidence>
<feature type="domain" description="Acyl-CoA dehydrogenase/oxidase N-terminal" evidence="5">
    <location>
        <begin position="34"/>
        <end position="102"/>
    </location>
</feature>
<protein>
    <submittedName>
        <fullName evidence="7">Acyl-CoA dehydrogenase family protein</fullName>
    </submittedName>
</protein>
<feature type="domain" description="Acyl-CoA oxidase/dehydrogenase middle" evidence="4">
    <location>
        <begin position="140"/>
        <end position="230"/>
    </location>
</feature>
<keyword evidence="1" id="KW-0285">Flavoprotein</keyword>
<dbReference type="GO" id="GO:0016627">
    <property type="term" value="F:oxidoreductase activity, acting on the CH-CH group of donors"/>
    <property type="evidence" value="ECO:0007669"/>
    <property type="project" value="InterPro"/>
</dbReference>
<keyword evidence="8" id="KW-1185">Reference proteome</keyword>
<reference evidence="7 8" key="1">
    <citation type="journal article" date="2015" name="PLoS ONE">
        <title>Azotobacter Genomes: The Genome of Azotobacter chroococcum NCIMB 8003 (ATCC 4412).</title>
        <authorList>
            <person name="Robson R.L."/>
            <person name="Jones R."/>
            <person name="Robson R.M."/>
            <person name="Schwartz A."/>
            <person name="Richardson T.H."/>
        </authorList>
    </citation>
    <scope>NUCLEOTIDE SEQUENCE [LARGE SCALE GENOMIC DNA]</scope>
    <source>
        <strain evidence="7 8">NCIMB 8003</strain>
    </source>
</reference>
<dbReference type="RefSeq" id="WP_039803585.1">
    <property type="nucleotide sequence ID" value="NZ_CP010415.1"/>
</dbReference>
<dbReference type="Proteomes" id="UP000068210">
    <property type="component" value="Chromosome"/>
</dbReference>
<dbReference type="PANTHER" id="PTHR43831">
    <property type="entry name" value="ISOBUTYRYL-COA DEHYDROGENASE"/>
    <property type="match status" value="1"/>
</dbReference>
<dbReference type="Pfam" id="PF02771">
    <property type="entry name" value="Acyl-CoA_dh_N"/>
    <property type="match status" value="1"/>
</dbReference>
<keyword evidence="2" id="KW-0560">Oxidoreductase</keyword>
<dbReference type="InterPro" id="IPR052547">
    <property type="entry name" value="Mito_Isobutyryl-CoADH"/>
</dbReference>
<dbReference type="InterPro" id="IPR037069">
    <property type="entry name" value="AcylCoA_DH/ox_N_sf"/>
</dbReference>
<accession>A0A0C4WLT1</accession>
<dbReference type="Gene3D" id="1.20.140.10">
    <property type="entry name" value="Butyryl-CoA Dehydrogenase, subunit A, domain 3"/>
    <property type="match status" value="1"/>
</dbReference>
<dbReference type="InterPro" id="IPR013107">
    <property type="entry name" value="Acyl-CoA_DH_C"/>
</dbReference>
<dbReference type="Gene3D" id="2.40.110.10">
    <property type="entry name" value="Butyryl-CoA Dehydrogenase, subunit A, domain 2"/>
    <property type="match status" value="1"/>
</dbReference>
<dbReference type="STRING" id="1328314.Achr_17240"/>
<dbReference type="SUPFAM" id="SSF56645">
    <property type="entry name" value="Acyl-CoA dehydrogenase NM domain-like"/>
    <property type="match status" value="1"/>
</dbReference>
<organism evidence="7 8">
    <name type="scientific">Azotobacter chroococcum NCIMB 8003</name>
    <dbReference type="NCBI Taxonomy" id="1328314"/>
    <lineage>
        <taxon>Bacteria</taxon>
        <taxon>Pseudomonadati</taxon>
        <taxon>Pseudomonadota</taxon>
        <taxon>Gammaproteobacteria</taxon>
        <taxon>Pseudomonadales</taxon>
        <taxon>Pseudomonadaceae</taxon>
        <taxon>Azotobacter</taxon>
    </lineage>
</organism>
<evidence type="ECO:0000259" key="5">
    <source>
        <dbReference type="Pfam" id="PF02771"/>
    </source>
</evidence>
<dbReference type="InterPro" id="IPR009100">
    <property type="entry name" value="AcylCoA_DH/oxidase_NM_dom_sf"/>
</dbReference>
<dbReference type="EMBL" id="CP010415">
    <property type="protein sequence ID" value="AJE21181.1"/>
    <property type="molecule type" value="Genomic_DNA"/>
</dbReference>